<dbReference type="EMBL" id="JACEIK010001707">
    <property type="protein sequence ID" value="MCD7471664.1"/>
    <property type="molecule type" value="Genomic_DNA"/>
</dbReference>
<feature type="non-terminal residue" evidence="2">
    <location>
        <position position="1"/>
    </location>
</feature>
<evidence type="ECO:0000313" key="2">
    <source>
        <dbReference type="EMBL" id="MCD7471664.1"/>
    </source>
</evidence>
<evidence type="ECO:0000256" key="1">
    <source>
        <dbReference type="SAM" id="MobiDB-lite"/>
    </source>
</evidence>
<feature type="region of interest" description="Disordered" evidence="1">
    <location>
        <begin position="74"/>
        <end position="95"/>
    </location>
</feature>
<gene>
    <name evidence="2" type="ORF">HAX54_012258</name>
</gene>
<name>A0ABS8TLA4_DATST</name>
<protein>
    <submittedName>
        <fullName evidence="2">Uncharacterized protein</fullName>
    </submittedName>
</protein>
<evidence type="ECO:0000313" key="3">
    <source>
        <dbReference type="Proteomes" id="UP000823775"/>
    </source>
</evidence>
<keyword evidence="3" id="KW-1185">Reference proteome</keyword>
<organism evidence="2 3">
    <name type="scientific">Datura stramonium</name>
    <name type="common">Jimsonweed</name>
    <name type="synonym">Common thornapple</name>
    <dbReference type="NCBI Taxonomy" id="4076"/>
    <lineage>
        <taxon>Eukaryota</taxon>
        <taxon>Viridiplantae</taxon>
        <taxon>Streptophyta</taxon>
        <taxon>Embryophyta</taxon>
        <taxon>Tracheophyta</taxon>
        <taxon>Spermatophyta</taxon>
        <taxon>Magnoliopsida</taxon>
        <taxon>eudicotyledons</taxon>
        <taxon>Gunneridae</taxon>
        <taxon>Pentapetalae</taxon>
        <taxon>asterids</taxon>
        <taxon>lamiids</taxon>
        <taxon>Solanales</taxon>
        <taxon>Solanaceae</taxon>
        <taxon>Solanoideae</taxon>
        <taxon>Datureae</taxon>
        <taxon>Datura</taxon>
    </lineage>
</organism>
<reference evidence="2 3" key="1">
    <citation type="journal article" date="2021" name="BMC Genomics">
        <title>Datura genome reveals duplications of psychoactive alkaloid biosynthetic genes and high mutation rate following tissue culture.</title>
        <authorList>
            <person name="Rajewski A."/>
            <person name="Carter-House D."/>
            <person name="Stajich J."/>
            <person name="Litt A."/>
        </authorList>
    </citation>
    <scope>NUCLEOTIDE SEQUENCE [LARGE SCALE GENOMIC DNA]</scope>
    <source>
        <strain evidence="2">AR-01</strain>
    </source>
</reference>
<proteinExistence type="predicted"/>
<sequence length="95" mass="10129">SGASLSFSSLTTMLYQQAGVDWEDDSDDLGDDGAGSSKPTRLFHRIEADLEAMRELLGGVPLFSSRNISEYSFLSGGEDEEASNPSDDSNEASTS</sequence>
<feature type="compositionally biased region" description="Polar residues" evidence="1">
    <location>
        <begin position="83"/>
        <end position="95"/>
    </location>
</feature>
<accession>A0ABS8TLA4</accession>
<comment type="caution">
    <text evidence="2">The sequence shown here is derived from an EMBL/GenBank/DDBJ whole genome shotgun (WGS) entry which is preliminary data.</text>
</comment>
<dbReference type="Proteomes" id="UP000823775">
    <property type="component" value="Unassembled WGS sequence"/>
</dbReference>